<comment type="caution">
    <text evidence="6">The sequence shown here is derived from an EMBL/GenBank/DDBJ whole genome shotgun (WGS) entry which is preliminary data.</text>
</comment>
<dbReference type="InterPro" id="IPR017871">
    <property type="entry name" value="ABC_transporter-like_CS"/>
</dbReference>
<dbReference type="GO" id="GO:0005524">
    <property type="term" value="F:ATP binding"/>
    <property type="evidence" value="ECO:0007669"/>
    <property type="project" value="UniProtKB-KW"/>
</dbReference>
<evidence type="ECO:0000256" key="3">
    <source>
        <dbReference type="ARBA" id="ARBA00022840"/>
    </source>
</evidence>
<proteinExistence type="predicted"/>
<protein>
    <submittedName>
        <fullName evidence="6">ABC transporter ATP-binding protein</fullName>
    </submittedName>
</protein>
<sequence>MYIIRLLSVVKWMGREKILDNVDLAIEAGELVVVRGRSGVGKTTLAKILSLLIKPDEGSLEFIDRDVTSINEGERAFLRLKYIGYIDQMFKLIPSISVADNVELPLKLLGIPRNERRRKVSDILAYLGLEDKMYRYPDELSGGERQRVAIARALAKDPILVVGDEPISNLDDNTAQTVMKLFRRYVDEKGTAIIVTTTDLHQNYNSDKDLLLVNSKLHTFQRF</sequence>
<dbReference type="EMBL" id="DTDH01000221">
    <property type="protein sequence ID" value="HGT99340.1"/>
    <property type="molecule type" value="Genomic_DNA"/>
</dbReference>
<dbReference type="InterPro" id="IPR027417">
    <property type="entry name" value="P-loop_NTPase"/>
</dbReference>
<dbReference type="InterPro" id="IPR003439">
    <property type="entry name" value="ABC_transporter-like_ATP-bd"/>
</dbReference>
<evidence type="ECO:0000313" key="5">
    <source>
        <dbReference type="EMBL" id="HFQ78582.1"/>
    </source>
</evidence>
<dbReference type="GO" id="GO:0016887">
    <property type="term" value="F:ATP hydrolysis activity"/>
    <property type="evidence" value="ECO:0007669"/>
    <property type="project" value="InterPro"/>
</dbReference>
<dbReference type="GO" id="GO:0005886">
    <property type="term" value="C:plasma membrane"/>
    <property type="evidence" value="ECO:0007669"/>
    <property type="project" value="TreeGrafter"/>
</dbReference>
<dbReference type="SUPFAM" id="SSF52540">
    <property type="entry name" value="P-loop containing nucleoside triphosphate hydrolases"/>
    <property type="match status" value="1"/>
</dbReference>
<feature type="domain" description="ABC transporter" evidence="4">
    <location>
        <begin position="4"/>
        <end position="223"/>
    </location>
</feature>
<dbReference type="Gene3D" id="3.40.50.300">
    <property type="entry name" value="P-loop containing nucleotide triphosphate hydrolases"/>
    <property type="match status" value="1"/>
</dbReference>
<evidence type="ECO:0000259" key="4">
    <source>
        <dbReference type="PROSITE" id="PS50893"/>
    </source>
</evidence>
<dbReference type="SMART" id="SM00382">
    <property type="entry name" value="AAA"/>
    <property type="match status" value="1"/>
</dbReference>
<name>A0A7J3N0Y2_9CREN</name>
<dbReference type="GO" id="GO:0022857">
    <property type="term" value="F:transmembrane transporter activity"/>
    <property type="evidence" value="ECO:0007669"/>
    <property type="project" value="TreeGrafter"/>
</dbReference>
<dbReference type="InterPro" id="IPR017911">
    <property type="entry name" value="MacB-like_ATP-bd"/>
</dbReference>
<evidence type="ECO:0000256" key="1">
    <source>
        <dbReference type="ARBA" id="ARBA00022448"/>
    </source>
</evidence>
<dbReference type="PROSITE" id="PS00211">
    <property type="entry name" value="ABC_TRANSPORTER_1"/>
    <property type="match status" value="1"/>
</dbReference>
<organism evidence="6">
    <name type="scientific">Ignisphaera aggregans</name>
    <dbReference type="NCBI Taxonomy" id="334771"/>
    <lineage>
        <taxon>Archaea</taxon>
        <taxon>Thermoproteota</taxon>
        <taxon>Thermoprotei</taxon>
        <taxon>Desulfurococcales</taxon>
        <taxon>Desulfurococcaceae</taxon>
        <taxon>Ignisphaera</taxon>
    </lineage>
</organism>
<keyword evidence="3 6" id="KW-0067">ATP-binding</keyword>
<gene>
    <name evidence="5" type="ORF">ENT99_02630</name>
    <name evidence="6" type="ORF">ENU64_07960</name>
</gene>
<accession>A0A7J3N0Y2</accession>
<dbReference type="Pfam" id="PF00005">
    <property type="entry name" value="ABC_tran"/>
    <property type="match status" value="1"/>
</dbReference>
<keyword evidence="2" id="KW-0547">Nucleotide-binding</keyword>
<dbReference type="PANTHER" id="PTHR24220">
    <property type="entry name" value="IMPORT ATP-BINDING PROTEIN"/>
    <property type="match status" value="1"/>
</dbReference>
<dbReference type="CDD" id="cd03255">
    <property type="entry name" value="ABC_MJ0796_LolCDE_FtsE"/>
    <property type="match status" value="1"/>
</dbReference>
<dbReference type="PROSITE" id="PS50893">
    <property type="entry name" value="ABC_TRANSPORTER_2"/>
    <property type="match status" value="1"/>
</dbReference>
<evidence type="ECO:0000256" key="2">
    <source>
        <dbReference type="ARBA" id="ARBA00022741"/>
    </source>
</evidence>
<dbReference type="InterPro" id="IPR015854">
    <property type="entry name" value="ABC_transpr_LolD-like"/>
</dbReference>
<evidence type="ECO:0000313" key="6">
    <source>
        <dbReference type="EMBL" id="HGT99340.1"/>
    </source>
</evidence>
<dbReference type="EMBL" id="DTAU01000046">
    <property type="protein sequence ID" value="HFQ78582.1"/>
    <property type="molecule type" value="Genomic_DNA"/>
</dbReference>
<reference evidence="6" key="1">
    <citation type="journal article" date="2020" name="mSystems">
        <title>Genome- and Community-Level Interaction Insights into Carbon Utilization and Element Cycling Functions of Hydrothermarchaeota in Hydrothermal Sediment.</title>
        <authorList>
            <person name="Zhou Z."/>
            <person name="Liu Y."/>
            <person name="Xu W."/>
            <person name="Pan J."/>
            <person name="Luo Z.H."/>
            <person name="Li M."/>
        </authorList>
    </citation>
    <scope>NUCLEOTIDE SEQUENCE [LARGE SCALE GENOMIC DNA]</scope>
    <source>
        <strain evidence="5">SpSt-629</strain>
        <strain evidence="6">SpSt-688</strain>
    </source>
</reference>
<dbReference type="AlphaFoldDB" id="A0A7J3N0Y2"/>
<dbReference type="InterPro" id="IPR003593">
    <property type="entry name" value="AAA+_ATPase"/>
</dbReference>
<keyword evidence="1" id="KW-0813">Transport</keyword>